<dbReference type="InterPro" id="IPR054353">
    <property type="entry name" value="IstA-like_C"/>
</dbReference>
<organism evidence="2 3">
    <name type="scientific">Tepidimonas fonticaldi</name>
    <dbReference type="NCBI Taxonomy" id="1101373"/>
    <lineage>
        <taxon>Bacteria</taxon>
        <taxon>Pseudomonadati</taxon>
        <taxon>Pseudomonadota</taxon>
        <taxon>Betaproteobacteria</taxon>
        <taxon>Burkholderiales</taxon>
        <taxon>Tepidimonas</taxon>
    </lineage>
</organism>
<comment type="caution">
    <text evidence="2">The sequence shown here is derived from an EMBL/GenBank/DDBJ whole genome shotgun (WGS) entry which is preliminary data.</text>
</comment>
<evidence type="ECO:0000259" key="1">
    <source>
        <dbReference type="Pfam" id="PF22483"/>
    </source>
</evidence>
<evidence type="ECO:0000313" key="3">
    <source>
        <dbReference type="Proteomes" id="UP000316388"/>
    </source>
</evidence>
<reference evidence="2 3" key="1">
    <citation type="submission" date="2019-07" db="EMBL/GenBank/DDBJ databases">
        <title>Tepidimonas fonticaldi AT-A2 draft genome.</title>
        <authorList>
            <person name="Da Costa M.S."/>
            <person name="Froufe H.J.C."/>
            <person name="Egas C."/>
            <person name="Albuquerque L."/>
        </authorList>
    </citation>
    <scope>NUCLEOTIDE SEQUENCE [LARGE SCALE GENOMIC DNA]</scope>
    <source>
        <strain evidence="2 3">AT-A2</strain>
    </source>
</reference>
<dbReference type="PANTHER" id="PTHR35004">
    <property type="entry name" value="TRANSPOSASE RV3428C-RELATED"/>
    <property type="match status" value="1"/>
</dbReference>
<sequence length="103" mass="11048">MRELVRRVNAEGCIELDTNAYSVPWRLIGETVTVIVSADTVVVEYAGEEVARHAQLSGSRGRSIERSHLLGGSPPPAAIEVPPPTDALLRPLAEYEALVGGGW</sequence>
<gene>
    <name evidence="2" type="ORF">Tfont_02802</name>
</gene>
<feature type="domain" description="Transposase for insertion sequence element IS21-like C-terminal" evidence="1">
    <location>
        <begin position="3"/>
        <end position="62"/>
    </location>
</feature>
<evidence type="ECO:0000313" key="2">
    <source>
        <dbReference type="EMBL" id="TSE33251.1"/>
    </source>
</evidence>
<dbReference type="Proteomes" id="UP000316388">
    <property type="component" value="Unassembled WGS sequence"/>
</dbReference>
<name>A0A554XBN1_9BURK</name>
<protein>
    <recommendedName>
        <fullName evidence="1">Transposase for insertion sequence element IS21-like C-terminal domain-containing protein</fullName>
    </recommendedName>
</protein>
<proteinExistence type="predicted"/>
<dbReference type="AlphaFoldDB" id="A0A554XBN1"/>
<accession>A0A554XBN1</accession>
<dbReference type="EMBL" id="VJOO01000068">
    <property type="protein sequence ID" value="TSE33251.1"/>
    <property type="molecule type" value="Genomic_DNA"/>
</dbReference>
<dbReference type="Pfam" id="PF22483">
    <property type="entry name" value="Mu-transpos_C_2"/>
    <property type="match status" value="1"/>
</dbReference>
<dbReference type="PANTHER" id="PTHR35004:SF7">
    <property type="entry name" value="INTEGRASE PROTEIN"/>
    <property type="match status" value="1"/>
</dbReference>